<dbReference type="STRING" id="2018661.A0A2A2KP44"/>
<name>A0A2A2KP44_9BILA</name>
<protein>
    <recommendedName>
        <fullName evidence="2">Transcription factor BTF3</fullName>
    </recommendedName>
</protein>
<keyword evidence="6" id="KW-1185">Reference proteome</keyword>
<dbReference type="InterPro" id="IPR039370">
    <property type="entry name" value="BTF3"/>
</dbReference>
<dbReference type="AlphaFoldDB" id="A0A2A2KP44"/>
<comment type="similarity">
    <text evidence="1 2">Belongs to the NAC-beta family.</text>
</comment>
<dbReference type="Pfam" id="PF01849">
    <property type="entry name" value="NAC"/>
    <property type="match status" value="1"/>
</dbReference>
<dbReference type="FunFam" id="2.20.70.30:FF:000001">
    <property type="entry name" value="Transcription factor BTF3 homolog"/>
    <property type="match status" value="1"/>
</dbReference>
<dbReference type="Gene3D" id="2.20.70.30">
    <property type="entry name" value="Nascent polypeptide-associated complex domain"/>
    <property type="match status" value="1"/>
</dbReference>
<comment type="caution">
    <text evidence="5">The sequence shown here is derived from an EMBL/GenBank/DDBJ whole genome shotgun (WGS) entry which is preliminary data.</text>
</comment>
<reference evidence="5 6" key="1">
    <citation type="journal article" date="2017" name="Curr. Biol.">
        <title>Genome architecture and evolution of a unichromosomal asexual nematode.</title>
        <authorList>
            <person name="Fradin H."/>
            <person name="Zegar C."/>
            <person name="Gutwein M."/>
            <person name="Lucas J."/>
            <person name="Kovtun M."/>
            <person name="Corcoran D."/>
            <person name="Baugh L.R."/>
            <person name="Kiontke K."/>
            <person name="Gunsalus K."/>
            <person name="Fitch D.H."/>
            <person name="Piano F."/>
        </authorList>
    </citation>
    <scope>NUCLEOTIDE SEQUENCE [LARGE SCALE GENOMIC DNA]</scope>
    <source>
        <strain evidence="5">PF1309</strain>
    </source>
</reference>
<evidence type="ECO:0000256" key="1">
    <source>
        <dbReference type="ARBA" id="ARBA00005296"/>
    </source>
</evidence>
<sequence>MDKAVAEKIKKLQANVEFVRTGGKGTPRRKKKVIHKTAAADDKKLQSNLKKLSVTNIPGIEEVNMIKEDGTVIHFNNPKVQASVPANTFSVTGSAESKQITDMLPGILNQLGPESLTHLKKLANNVTNQFKQNEDEDVPELIGDFDEASKNEAKA</sequence>
<feature type="compositionally biased region" description="Acidic residues" evidence="3">
    <location>
        <begin position="134"/>
        <end position="146"/>
    </location>
</feature>
<proteinExistence type="inferred from homology"/>
<dbReference type="Proteomes" id="UP000218231">
    <property type="component" value="Unassembled WGS sequence"/>
</dbReference>
<dbReference type="CDD" id="cd22055">
    <property type="entry name" value="NAC_BTF3"/>
    <property type="match status" value="1"/>
</dbReference>
<dbReference type="InterPro" id="IPR002715">
    <property type="entry name" value="Nas_poly-pep-assoc_cplx_dom"/>
</dbReference>
<dbReference type="InterPro" id="IPR038187">
    <property type="entry name" value="NAC_A/B_dom_sf"/>
</dbReference>
<gene>
    <name evidence="5" type="ORF">WR25_08777</name>
</gene>
<accession>A0A2A2KP44</accession>
<feature type="domain" description="NAC-A/B" evidence="4">
    <location>
        <begin position="39"/>
        <end position="104"/>
    </location>
</feature>
<evidence type="ECO:0000256" key="3">
    <source>
        <dbReference type="SAM" id="MobiDB-lite"/>
    </source>
</evidence>
<dbReference type="SMART" id="SM01407">
    <property type="entry name" value="NAC"/>
    <property type="match status" value="1"/>
</dbReference>
<dbReference type="PROSITE" id="PS51151">
    <property type="entry name" value="NAC_AB"/>
    <property type="match status" value="1"/>
</dbReference>
<evidence type="ECO:0000256" key="2">
    <source>
        <dbReference type="RuleBase" id="RU361272"/>
    </source>
</evidence>
<evidence type="ECO:0000313" key="5">
    <source>
        <dbReference type="EMBL" id="PAV75692.1"/>
    </source>
</evidence>
<feature type="region of interest" description="Disordered" evidence="3">
    <location>
        <begin position="130"/>
        <end position="155"/>
    </location>
</feature>
<evidence type="ECO:0000313" key="6">
    <source>
        <dbReference type="Proteomes" id="UP000218231"/>
    </source>
</evidence>
<dbReference type="PANTHER" id="PTHR10351">
    <property type="entry name" value="TRANSCRIPTION FACTOR BTF3 FAMILY MEMBER"/>
    <property type="match status" value="1"/>
</dbReference>
<organism evidence="5 6">
    <name type="scientific">Diploscapter pachys</name>
    <dbReference type="NCBI Taxonomy" id="2018661"/>
    <lineage>
        <taxon>Eukaryota</taxon>
        <taxon>Metazoa</taxon>
        <taxon>Ecdysozoa</taxon>
        <taxon>Nematoda</taxon>
        <taxon>Chromadorea</taxon>
        <taxon>Rhabditida</taxon>
        <taxon>Rhabditina</taxon>
        <taxon>Rhabditomorpha</taxon>
        <taxon>Rhabditoidea</taxon>
        <taxon>Rhabditidae</taxon>
        <taxon>Diploscapter</taxon>
    </lineage>
</organism>
<evidence type="ECO:0000259" key="4">
    <source>
        <dbReference type="PROSITE" id="PS51151"/>
    </source>
</evidence>
<dbReference type="EMBL" id="LIAE01008044">
    <property type="protein sequence ID" value="PAV75692.1"/>
    <property type="molecule type" value="Genomic_DNA"/>
</dbReference>
<dbReference type="OrthoDB" id="8033832at2759"/>